<proteinExistence type="predicted"/>
<reference evidence="1 2" key="1">
    <citation type="submission" date="2022-11" db="EMBL/GenBank/DDBJ databases">
        <title>Minimal conservation of predation-associated metabolite biosynthetic gene clusters underscores biosynthetic potential of Myxococcota including descriptions for ten novel species: Archangium lansinium sp. nov., Myxococcus landrumus sp. nov., Nannocystis bai.</title>
        <authorList>
            <person name="Ahearne A."/>
            <person name="Stevens C."/>
            <person name="Dowd S."/>
        </authorList>
    </citation>
    <scope>NUCLEOTIDE SEQUENCE [LARGE SCALE GENOMIC DNA]</scope>
    <source>
        <strain evidence="1 2">NCWAL01</strain>
    </source>
</reference>
<name>A0ABT5DG13_9BACT</name>
<dbReference type="RefSeq" id="WP_272142735.1">
    <property type="nucleotide sequence ID" value="NZ_JAQNDM010000002.1"/>
</dbReference>
<sequence length="225" mass="24890">MRAWPSVVAAMLFVGCIPRTQLQPRADAQALAQEPNAAVTEQAGIKLVADGAAWKGHPGNLDRRLTPVEVRLENLGNRPLRIRYEQFDLMGGSRFQYAALPPSSLKDVVAPGPRCVLSPAPLHWHHTGGWRRGLGWRPWGLGPFYDPFYDPYYTRTVPCDEPLPTQDMLKQALPEGTLAPGGSISGFLYFQGLAERESQVTLQTRLVDAQTGETFGELDIPFVVR</sequence>
<keyword evidence="2" id="KW-1185">Reference proteome</keyword>
<dbReference type="EMBL" id="JAQNDM010000002">
    <property type="protein sequence ID" value="MDC0712597.1"/>
    <property type="molecule type" value="Genomic_DNA"/>
</dbReference>
<gene>
    <name evidence="1" type="ORF">POL68_29305</name>
</gene>
<comment type="caution">
    <text evidence="1">The sequence shown here is derived from an EMBL/GenBank/DDBJ whole genome shotgun (WGS) entry which is preliminary data.</text>
</comment>
<dbReference type="Proteomes" id="UP001221838">
    <property type="component" value="Unassembled WGS sequence"/>
</dbReference>
<evidence type="ECO:0008006" key="3">
    <source>
        <dbReference type="Google" id="ProtNLM"/>
    </source>
</evidence>
<evidence type="ECO:0000313" key="1">
    <source>
        <dbReference type="EMBL" id="MDC0712597.1"/>
    </source>
</evidence>
<dbReference type="PROSITE" id="PS51257">
    <property type="entry name" value="PROKAR_LIPOPROTEIN"/>
    <property type="match status" value="1"/>
</dbReference>
<protein>
    <recommendedName>
        <fullName evidence="3">Lipoprotein</fullName>
    </recommendedName>
</protein>
<evidence type="ECO:0000313" key="2">
    <source>
        <dbReference type="Proteomes" id="UP001221838"/>
    </source>
</evidence>
<accession>A0ABT5DG13</accession>
<organism evidence="1 2">
    <name type="scientific">Stigmatella ashevillensis</name>
    <dbReference type="NCBI Taxonomy" id="2995309"/>
    <lineage>
        <taxon>Bacteria</taxon>
        <taxon>Pseudomonadati</taxon>
        <taxon>Myxococcota</taxon>
        <taxon>Myxococcia</taxon>
        <taxon>Myxococcales</taxon>
        <taxon>Cystobacterineae</taxon>
        <taxon>Archangiaceae</taxon>
        <taxon>Stigmatella</taxon>
    </lineage>
</organism>